<gene>
    <name evidence="4" type="ORF">SAMN05444320_10918</name>
</gene>
<dbReference type="RefSeq" id="WP_073487562.1">
    <property type="nucleotide sequence ID" value="NZ_FQVN01000009.1"/>
</dbReference>
<dbReference type="AlphaFoldDB" id="A0A1M5JSA9"/>
<dbReference type="GO" id="GO:0019878">
    <property type="term" value="P:lysine biosynthetic process via aminoadipic acid"/>
    <property type="evidence" value="ECO:0007669"/>
    <property type="project" value="TreeGrafter"/>
</dbReference>
<dbReference type="InterPro" id="IPR037143">
    <property type="entry name" value="4-PPantetheinyl_Trfase_dom_sf"/>
</dbReference>
<dbReference type="PANTHER" id="PTHR12215:SF10">
    <property type="entry name" value="L-AMINOADIPATE-SEMIALDEHYDE DEHYDROGENASE-PHOSPHOPANTETHEINYL TRANSFERASE"/>
    <property type="match status" value="1"/>
</dbReference>
<dbReference type="Pfam" id="PF01648">
    <property type="entry name" value="ACPS"/>
    <property type="match status" value="1"/>
</dbReference>
<evidence type="ECO:0000259" key="3">
    <source>
        <dbReference type="Pfam" id="PF01648"/>
    </source>
</evidence>
<feature type="domain" description="4'-phosphopantetheinyl transferase" evidence="3">
    <location>
        <begin position="117"/>
        <end position="199"/>
    </location>
</feature>
<dbReference type="InterPro" id="IPR008278">
    <property type="entry name" value="4-PPantetheinyl_Trfase_dom"/>
</dbReference>
<evidence type="ECO:0000313" key="5">
    <source>
        <dbReference type="Proteomes" id="UP000184501"/>
    </source>
</evidence>
<dbReference type="InterPro" id="IPR050559">
    <property type="entry name" value="P-Pant_transferase_sf"/>
</dbReference>
<dbReference type="EMBL" id="FQVN01000009">
    <property type="protein sequence ID" value="SHG43492.1"/>
    <property type="molecule type" value="Genomic_DNA"/>
</dbReference>
<dbReference type="GO" id="GO:0005829">
    <property type="term" value="C:cytosol"/>
    <property type="evidence" value="ECO:0007669"/>
    <property type="project" value="TreeGrafter"/>
</dbReference>
<protein>
    <submittedName>
        <fullName evidence="4">4'-phosphopantetheinyl transferase</fullName>
    </submittedName>
</protein>
<dbReference type="Proteomes" id="UP000184501">
    <property type="component" value="Unassembled WGS sequence"/>
</dbReference>
<evidence type="ECO:0000256" key="1">
    <source>
        <dbReference type="ARBA" id="ARBA00010990"/>
    </source>
</evidence>
<organism evidence="4 5">
    <name type="scientific">Streptoalloteichus hindustanus</name>
    <dbReference type="NCBI Taxonomy" id="2017"/>
    <lineage>
        <taxon>Bacteria</taxon>
        <taxon>Bacillati</taxon>
        <taxon>Actinomycetota</taxon>
        <taxon>Actinomycetes</taxon>
        <taxon>Pseudonocardiales</taxon>
        <taxon>Pseudonocardiaceae</taxon>
        <taxon>Streptoalloteichus</taxon>
    </lineage>
</organism>
<comment type="similarity">
    <text evidence="1">Belongs to the P-Pant transferase superfamily. Gsp/Sfp/HetI/AcpT family.</text>
</comment>
<proteinExistence type="inferred from homology"/>
<evidence type="ECO:0000256" key="2">
    <source>
        <dbReference type="ARBA" id="ARBA00022679"/>
    </source>
</evidence>
<dbReference type="SUPFAM" id="SSF56214">
    <property type="entry name" value="4'-phosphopantetheinyl transferase"/>
    <property type="match status" value="2"/>
</dbReference>
<evidence type="ECO:0000313" key="4">
    <source>
        <dbReference type="EMBL" id="SHG43492.1"/>
    </source>
</evidence>
<accession>A0A1M5JSA9</accession>
<sequence length="251" mass="27648">MAEHEELPADECHVWWARPDAALAGLVGLFDEAERRRHDRFLREADRWRYVAGHALIRLVLAPLVGRRPAELAFSTVCRHCGAGHGKPRLTPESGLDFSLSHSGDRVVLAVARGVELGVDVEELSRRTEPELAEHVLSPAELSALDALPEDRRHAGFFTYWTRKEAVLKATGHGLAIATRAVELSAPTEPPRLVRWSAAEPLNSPVTLHDLRPGPGHLAALAVLTDQPHRVVERDGDRLLRQALADLPAAR</sequence>
<dbReference type="OrthoDB" id="190168at2"/>
<dbReference type="PANTHER" id="PTHR12215">
    <property type="entry name" value="PHOSPHOPANTETHEINE TRANSFERASE"/>
    <property type="match status" value="1"/>
</dbReference>
<name>A0A1M5JSA9_STRHI</name>
<keyword evidence="5" id="KW-1185">Reference proteome</keyword>
<dbReference type="GO" id="GO:0000287">
    <property type="term" value="F:magnesium ion binding"/>
    <property type="evidence" value="ECO:0007669"/>
    <property type="project" value="InterPro"/>
</dbReference>
<keyword evidence="2 4" id="KW-0808">Transferase</keyword>
<dbReference type="GO" id="GO:0008897">
    <property type="term" value="F:holo-[acyl-carrier-protein] synthase activity"/>
    <property type="evidence" value="ECO:0007669"/>
    <property type="project" value="InterPro"/>
</dbReference>
<reference evidence="4 5" key="1">
    <citation type="submission" date="2016-11" db="EMBL/GenBank/DDBJ databases">
        <authorList>
            <person name="Jaros S."/>
            <person name="Januszkiewicz K."/>
            <person name="Wedrychowicz H."/>
        </authorList>
    </citation>
    <scope>NUCLEOTIDE SEQUENCE [LARGE SCALE GENOMIC DNA]</scope>
    <source>
        <strain evidence="4 5">DSM 44523</strain>
    </source>
</reference>
<dbReference type="STRING" id="2017.SAMN05444320_10918"/>
<dbReference type="Gene3D" id="3.90.470.20">
    <property type="entry name" value="4'-phosphopantetheinyl transferase domain"/>
    <property type="match status" value="2"/>
</dbReference>